<evidence type="ECO:0000256" key="2">
    <source>
        <dbReference type="ARBA" id="ARBA00006773"/>
    </source>
</evidence>
<dbReference type="HAMAP" id="MF_01518">
    <property type="entry name" value="Adenine_deamin"/>
    <property type="match status" value="1"/>
</dbReference>
<organism evidence="11 12">
    <name type="scientific">Carnobacterium viridans</name>
    <dbReference type="NCBI Taxonomy" id="174587"/>
    <lineage>
        <taxon>Bacteria</taxon>
        <taxon>Bacillati</taxon>
        <taxon>Bacillota</taxon>
        <taxon>Bacilli</taxon>
        <taxon>Lactobacillales</taxon>
        <taxon>Carnobacteriaceae</taxon>
        <taxon>Carnobacterium</taxon>
    </lineage>
</organism>
<proteinExistence type="inferred from homology"/>
<evidence type="ECO:0000256" key="1">
    <source>
        <dbReference type="ARBA" id="ARBA00001936"/>
    </source>
</evidence>
<dbReference type="AlphaFoldDB" id="A0A1H1A2R5"/>
<dbReference type="EC" id="3.5.4.2" evidence="3 8"/>
<name>A0A1H1A2R5_9LACT</name>
<comment type="similarity">
    <text evidence="2 8">Belongs to the metallo-dependent hydrolases superfamily. Adenine deaminase family.</text>
</comment>
<dbReference type="OrthoDB" id="9775607at2"/>
<dbReference type="NCBIfam" id="TIGR01178">
    <property type="entry name" value="ade"/>
    <property type="match status" value="1"/>
</dbReference>
<evidence type="ECO:0000313" key="11">
    <source>
        <dbReference type="EMBL" id="SDQ33973.1"/>
    </source>
</evidence>
<dbReference type="PANTHER" id="PTHR11113">
    <property type="entry name" value="N-ACETYLGLUCOSAMINE-6-PHOSPHATE DEACETYLASE"/>
    <property type="match status" value="1"/>
</dbReference>
<keyword evidence="5 8" id="KW-0464">Manganese</keyword>
<dbReference type="FunFam" id="3.20.20.140:FF:000016">
    <property type="entry name" value="Adenine deaminase"/>
    <property type="match status" value="1"/>
</dbReference>
<dbReference type="InterPro" id="IPR011059">
    <property type="entry name" value="Metal-dep_hydrolase_composite"/>
</dbReference>
<dbReference type="GO" id="GO:0000034">
    <property type="term" value="F:adenine deaminase activity"/>
    <property type="evidence" value="ECO:0007669"/>
    <property type="project" value="UniProtKB-UniRule"/>
</dbReference>
<dbReference type="InterPro" id="IPR026912">
    <property type="entry name" value="Adenine_deam_C"/>
</dbReference>
<evidence type="ECO:0000256" key="3">
    <source>
        <dbReference type="ARBA" id="ARBA00012782"/>
    </source>
</evidence>
<dbReference type="InterPro" id="IPR032466">
    <property type="entry name" value="Metal_Hydrolase"/>
</dbReference>
<comment type="catalytic activity">
    <reaction evidence="6 8">
        <text>adenine + H2O + H(+) = hypoxanthine + NH4(+)</text>
        <dbReference type="Rhea" id="RHEA:23688"/>
        <dbReference type="ChEBI" id="CHEBI:15377"/>
        <dbReference type="ChEBI" id="CHEBI:15378"/>
        <dbReference type="ChEBI" id="CHEBI:16708"/>
        <dbReference type="ChEBI" id="CHEBI:17368"/>
        <dbReference type="ChEBI" id="CHEBI:28938"/>
        <dbReference type="EC" id="3.5.4.2"/>
    </reaction>
</comment>
<dbReference type="SUPFAM" id="SSF51338">
    <property type="entry name" value="Composite domain of metallo-dependent hydrolases"/>
    <property type="match status" value="1"/>
</dbReference>
<gene>
    <name evidence="8" type="primary">ade</name>
    <name evidence="11" type="ORF">SAMN04487752_1869</name>
</gene>
<dbReference type="PANTHER" id="PTHR11113:SF2">
    <property type="entry name" value="ADENINE DEAMINASE"/>
    <property type="match status" value="1"/>
</dbReference>
<dbReference type="InterPro" id="IPR006679">
    <property type="entry name" value="Adenine_deam"/>
</dbReference>
<feature type="domain" description="Amidohydrolase-related" evidence="9">
    <location>
        <begin position="69"/>
        <end position="350"/>
    </location>
</feature>
<dbReference type="Gene3D" id="2.30.40.10">
    <property type="entry name" value="Urease, subunit C, domain 1"/>
    <property type="match status" value="1"/>
</dbReference>
<evidence type="ECO:0000313" key="12">
    <source>
        <dbReference type="Proteomes" id="UP000199481"/>
    </source>
</evidence>
<evidence type="ECO:0000256" key="6">
    <source>
        <dbReference type="ARBA" id="ARBA00047720"/>
    </source>
</evidence>
<dbReference type="CDD" id="cd01295">
    <property type="entry name" value="AdeC"/>
    <property type="match status" value="1"/>
</dbReference>
<dbReference type="SUPFAM" id="SSF51556">
    <property type="entry name" value="Metallo-dependent hydrolases"/>
    <property type="match status" value="1"/>
</dbReference>
<feature type="domain" description="Adenine deaminase C-terminal" evidence="10">
    <location>
        <begin position="408"/>
        <end position="574"/>
    </location>
</feature>
<comment type="cofactor">
    <cofactor evidence="1 8">
        <name>Mn(2+)</name>
        <dbReference type="ChEBI" id="CHEBI:29035"/>
    </cofactor>
</comment>
<dbReference type="EMBL" id="FNJW01000008">
    <property type="protein sequence ID" value="SDQ33973.1"/>
    <property type="molecule type" value="Genomic_DNA"/>
</dbReference>
<dbReference type="RefSeq" id="WP_089977387.1">
    <property type="nucleotide sequence ID" value="NZ_CP084916.1"/>
</dbReference>
<accession>A0A1H1A2R5</accession>
<evidence type="ECO:0000259" key="10">
    <source>
        <dbReference type="Pfam" id="PF13382"/>
    </source>
</evidence>
<reference evidence="12" key="1">
    <citation type="submission" date="2016-10" db="EMBL/GenBank/DDBJ databases">
        <authorList>
            <person name="Varghese N."/>
            <person name="Submissions S."/>
        </authorList>
    </citation>
    <scope>NUCLEOTIDE SEQUENCE [LARGE SCALE GENOMIC DNA]</scope>
    <source>
        <strain evidence="12">MPL-11</strain>
    </source>
</reference>
<keyword evidence="12" id="KW-1185">Reference proteome</keyword>
<dbReference type="Proteomes" id="UP000199481">
    <property type="component" value="Unassembled WGS sequence"/>
</dbReference>
<dbReference type="InterPro" id="IPR006680">
    <property type="entry name" value="Amidohydro-rel"/>
</dbReference>
<protein>
    <recommendedName>
        <fullName evidence="7 8">Adenine deaminase</fullName>
        <shortName evidence="8">Adenase</shortName>
        <shortName evidence="8">Adenine aminase</shortName>
        <ecNumber evidence="3 8">3.5.4.2</ecNumber>
    </recommendedName>
</protein>
<evidence type="ECO:0000256" key="5">
    <source>
        <dbReference type="ARBA" id="ARBA00023211"/>
    </source>
</evidence>
<dbReference type="GO" id="GO:0006146">
    <property type="term" value="P:adenine catabolic process"/>
    <property type="evidence" value="ECO:0007669"/>
    <property type="project" value="InterPro"/>
</dbReference>
<evidence type="ECO:0000256" key="8">
    <source>
        <dbReference type="HAMAP-Rule" id="MF_01518"/>
    </source>
</evidence>
<dbReference type="Gene3D" id="3.20.20.140">
    <property type="entry name" value="Metal-dependent hydrolases"/>
    <property type="match status" value="1"/>
</dbReference>
<evidence type="ECO:0000256" key="4">
    <source>
        <dbReference type="ARBA" id="ARBA00022801"/>
    </source>
</evidence>
<evidence type="ECO:0000256" key="7">
    <source>
        <dbReference type="ARBA" id="ARBA00069718"/>
    </source>
</evidence>
<sequence length="585" mass="63247">MRNVETGTLEKRIKVAAKKIPADLVIKNGTIVNVFTGEFMSGDIAITEGMIVGIGSYDGVETIDAQNKVIVPGFIDGHVHIESSLLTPKEFSKVVLQHGVTSVITDPHEIANVAGVDGIQFMLEEAKSLPMDIYVMLSSCVPATAFENNGALLNAEQLEPFLSEPEVLGLAEVMDFFSVKNGDSVMMDKLAMVQEADRYIDGHAAGLTREELNIYLAAGIRTDHESIDAQEAKDRLDLGMHLMIREGTVAKDLMALLPAVTAKNARRCLFVTDDKLIDDLLAEGSIDHIVRLAIQKGLDPITAIQMGTLNTAECFNLKHLGAIAPGYQADFLILDDLETVAIDQVYKKGVMISDNGNLTTALFETKVEKKLIGANLAKINTQELTTTALAVPLTNPLCNVIKIIPNSLITNHLKENVTVKNGCFVPSIESDQLKIVVIERHNGTNHVGLGIVKGFRLTKGAIATTVAHDSHNIVAVGTSDQEILKAVEQVIRTNGGLTVVAGEEVLASLALPVAGLMTESDYLVVNQQLKELNQAVATIGKELNFNPFLTLSFLTLPVIPKLKLTDLGLFDFEQSAHIPIQIINK</sequence>
<dbReference type="Pfam" id="PF13382">
    <property type="entry name" value="Adenine_deam_C"/>
    <property type="match status" value="1"/>
</dbReference>
<evidence type="ECO:0000259" key="9">
    <source>
        <dbReference type="Pfam" id="PF01979"/>
    </source>
</evidence>
<dbReference type="Pfam" id="PF01979">
    <property type="entry name" value="Amidohydro_1"/>
    <property type="match status" value="1"/>
</dbReference>
<keyword evidence="4 8" id="KW-0378">Hydrolase</keyword>